<dbReference type="Proteomes" id="UP000024635">
    <property type="component" value="Unassembled WGS sequence"/>
</dbReference>
<evidence type="ECO:0000313" key="2">
    <source>
        <dbReference type="EMBL" id="EYC00427.1"/>
    </source>
</evidence>
<feature type="chain" id="PRO_5001490798" evidence="1">
    <location>
        <begin position="20"/>
        <end position="124"/>
    </location>
</feature>
<evidence type="ECO:0000313" key="3">
    <source>
        <dbReference type="Proteomes" id="UP000024635"/>
    </source>
</evidence>
<dbReference type="EMBL" id="JARK01001452">
    <property type="protein sequence ID" value="EYC00427.1"/>
    <property type="molecule type" value="Genomic_DNA"/>
</dbReference>
<proteinExistence type="predicted"/>
<name>A0A016TCM6_9BILA</name>
<reference evidence="3" key="1">
    <citation type="journal article" date="2015" name="Nat. Genet.">
        <title>The genome and transcriptome of the zoonotic hookworm Ancylostoma ceylanicum identify infection-specific gene families.</title>
        <authorList>
            <person name="Schwarz E.M."/>
            <person name="Hu Y."/>
            <person name="Antoshechkin I."/>
            <person name="Miller M.M."/>
            <person name="Sternberg P.W."/>
            <person name="Aroian R.V."/>
        </authorList>
    </citation>
    <scope>NUCLEOTIDE SEQUENCE</scope>
    <source>
        <strain evidence="3">HY135</strain>
    </source>
</reference>
<dbReference type="OrthoDB" id="10505648at2759"/>
<protein>
    <submittedName>
        <fullName evidence="2">Uncharacterized protein</fullName>
    </submittedName>
</protein>
<comment type="caution">
    <text evidence="2">The sequence shown here is derived from an EMBL/GenBank/DDBJ whole genome shotgun (WGS) entry which is preliminary data.</text>
</comment>
<gene>
    <name evidence="2" type="primary">Acey_s0116.g625</name>
    <name evidence="2" type="ORF">Y032_0116g625</name>
</gene>
<dbReference type="AlphaFoldDB" id="A0A016TCM6"/>
<keyword evidence="3" id="KW-1185">Reference proteome</keyword>
<keyword evidence="1" id="KW-0732">Signal</keyword>
<sequence>MRALFCISVLLVIWHVTYAAPRTDIEIKKLLAEGRTMEEMDEIRTLLRMLNEATIQEVSKMDREKRDVLEREDNIGRRKPHKNIVEINKELLPYLFQGDINLTREQLLDILNIRLQKGIRSSSV</sequence>
<feature type="signal peptide" evidence="1">
    <location>
        <begin position="1"/>
        <end position="19"/>
    </location>
</feature>
<evidence type="ECO:0000256" key="1">
    <source>
        <dbReference type="SAM" id="SignalP"/>
    </source>
</evidence>
<organism evidence="2 3">
    <name type="scientific">Ancylostoma ceylanicum</name>
    <dbReference type="NCBI Taxonomy" id="53326"/>
    <lineage>
        <taxon>Eukaryota</taxon>
        <taxon>Metazoa</taxon>
        <taxon>Ecdysozoa</taxon>
        <taxon>Nematoda</taxon>
        <taxon>Chromadorea</taxon>
        <taxon>Rhabditida</taxon>
        <taxon>Rhabditina</taxon>
        <taxon>Rhabditomorpha</taxon>
        <taxon>Strongyloidea</taxon>
        <taxon>Ancylostomatidae</taxon>
        <taxon>Ancylostomatinae</taxon>
        <taxon>Ancylostoma</taxon>
    </lineage>
</organism>
<accession>A0A016TCM6</accession>